<reference evidence="1" key="2">
    <citation type="journal article" date="2015" name="Data Brief">
        <title>Shoot transcriptome of the giant reed, Arundo donax.</title>
        <authorList>
            <person name="Barrero R.A."/>
            <person name="Guerrero F.D."/>
            <person name="Moolhuijzen P."/>
            <person name="Goolsby J.A."/>
            <person name="Tidwell J."/>
            <person name="Bellgard S.E."/>
            <person name="Bellgard M.I."/>
        </authorList>
    </citation>
    <scope>NUCLEOTIDE SEQUENCE</scope>
    <source>
        <tissue evidence="1">Shoot tissue taken approximately 20 cm above the soil surface</tissue>
    </source>
</reference>
<dbReference type="EMBL" id="GBRH01202798">
    <property type="protein sequence ID" value="JAD95097.1"/>
    <property type="molecule type" value="Transcribed_RNA"/>
</dbReference>
<organism evidence="1">
    <name type="scientific">Arundo donax</name>
    <name type="common">Giant reed</name>
    <name type="synonym">Donax arundinaceus</name>
    <dbReference type="NCBI Taxonomy" id="35708"/>
    <lineage>
        <taxon>Eukaryota</taxon>
        <taxon>Viridiplantae</taxon>
        <taxon>Streptophyta</taxon>
        <taxon>Embryophyta</taxon>
        <taxon>Tracheophyta</taxon>
        <taxon>Spermatophyta</taxon>
        <taxon>Magnoliopsida</taxon>
        <taxon>Liliopsida</taxon>
        <taxon>Poales</taxon>
        <taxon>Poaceae</taxon>
        <taxon>PACMAD clade</taxon>
        <taxon>Arundinoideae</taxon>
        <taxon>Arundineae</taxon>
        <taxon>Arundo</taxon>
    </lineage>
</organism>
<dbReference type="AlphaFoldDB" id="A0A0A9EGG7"/>
<name>A0A0A9EGG7_ARUDO</name>
<accession>A0A0A9EGG7</accession>
<sequence length="111" mass="12486">MGKLAVRASLVPVLRNLARSGSTPRRLISNAWGADHSLGTLLPGRARTKQALSLPGGNGDELEIEKMRLPIFTCLWPRVTSQWPSIHNDMFSRNGRPLGFHRIKTEFMYYP</sequence>
<protein>
    <submittedName>
        <fullName evidence="1">Uncharacterized protein</fullName>
    </submittedName>
</protein>
<proteinExistence type="predicted"/>
<evidence type="ECO:0000313" key="1">
    <source>
        <dbReference type="EMBL" id="JAD95097.1"/>
    </source>
</evidence>
<reference evidence="1" key="1">
    <citation type="submission" date="2014-09" db="EMBL/GenBank/DDBJ databases">
        <authorList>
            <person name="Magalhaes I.L.F."/>
            <person name="Oliveira U."/>
            <person name="Santos F.R."/>
            <person name="Vidigal T.H.D.A."/>
            <person name="Brescovit A.D."/>
            <person name="Santos A.J."/>
        </authorList>
    </citation>
    <scope>NUCLEOTIDE SEQUENCE</scope>
    <source>
        <tissue evidence="1">Shoot tissue taken approximately 20 cm above the soil surface</tissue>
    </source>
</reference>